<gene>
    <name evidence="1" type="ORF">Glove_810674g4</name>
</gene>
<evidence type="ECO:0000313" key="1">
    <source>
        <dbReference type="EMBL" id="RHZ43304.1"/>
    </source>
</evidence>
<keyword evidence="2" id="KW-1185">Reference proteome</keyword>
<protein>
    <submittedName>
        <fullName evidence="1">Uncharacterized protein</fullName>
    </submittedName>
</protein>
<name>A0A397G0F8_9GLOM</name>
<organism evidence="1 2">
    <name type="scientific">Diversispora epigaea</name>
    <dbReference type="NCBI Taxonomy" id="1348612"/>
    <lineage>
        <taxon>Eukaryota</taxon>
        <taxon>Fungi</taxon>
        <taxon>Fungi incertae sedis</taxon>
        <taxon>Mucoromycota</taxon>
        <taxon>Glomeromycotina</taxon>
        <taxon>Glomeromycetes</taxon>
        <taxon>Diversisporales</taxon>
        <taxon>Diversisporaceae</taxon>
        <taxon>Diversispora</taxon>
    </lineage>
</organism>
<accession>A0A397G0F8</accession>
<comment type="caution">
    <text evidence="1">The sequence shown here is derived from an EMBL/GenBank/DDBJ whole genome shotgun (WGS) entry which is preliminary data.</text>
</comment>
<dbReference type="OrthoDB" id="2417901at2759"/>
<dbReference type="EMBL" id="PQFF01000720">
    <property type="protein sequence ID" value="RHZ43304.1"/>
    <property type="molecule type" value="Genomic_DNA"/>
</dbReference>
<reference evidence="1 2" key="1">
    <citation type="submission" date="2018-08" db="EMBL/GenBank/DDBJ databases">
        <title>Genome and evolution of the arbuscular mycorrhizal fungus Diversispora epigaea (formerly Glomus versiforme) and its bacterial endosymbionts.</title>
        <authorList>
            <person name="Sun X."/>
            <person name="Fei Z."/>
            <person name="Harrison M."/>
        </authorList>
    </citation>
    <scope>NUCLEOTIDE SEQUENCE [LARGE SCALE GENOMIC DNA]</scope>
    <source>
        <strain evidence="1 2">IT104</strain>
    </source>
</reference>
<dbReference type="AlphaFoldDB" id="A0A397G0F8"/>
<evidence type="ECO:0000313" key="2">
    <source>
        <dbReference type="Proteomes" id="UP000266861"/>
    </source>
</evidence>
<dbReference type="Proteomes" id="UP000266861">
    <property type="component" value="Unassembled WGS sequence"/>
</dbReference>
<proteinExistence type="predicted"/>
<sequence length="181" mass="21386">MKPTLVSRIKEICEKFVANFIVRNYQNIAPEKLIYNGFWKESEEKIANIVKKIFIFLKDIWINPVFTSDFAKSLNEGTYQFSVIFLLIQTILKNLSFRLFSFISTLKYQSIASVDRKGKIERKPDIMYMVAENMLHLNVLIRDKTNIHRYYNIQLSKFPYNTITSSQRLKERSTTVTTPHD</sequence>